<keyword evidence="3" id="KW-0732">Signal</keyword>
<dbReference type="GeneID" id="20315124"/>
<dbReference type="PANTHER" id="PTHR11506">
    <property type="entry name" value="LYSOSOME-ASSOCIATED MEMBRANE GLYCOPROTEIN"/>
    <property type="match status" value="1"/>
</dbReference>
<dbReference type="KEGG" id="ovi:T265_00936"/>
<dbReference type="InterPro" id="IPR002000">
    <property type="entry name" value="Lysosome-assoc_membr_glycop"/>
</dbReference>
<keyword evidence="6" id="KW-0325">Glycoprotein</keyword>
<proteinExistence type="predicted"/>
<evidence type="ECO:0000256" key="1">
    <source>
        <dbReference type="ARBA" id="ARBA00004251"/>
    </source>
</evidence>
<keyword evidence="2 7" id="KW-0812">Transmembrane</keyword>
<dbReference type="GO" id="GO:0031902">
    <property type="term" value="C:late endosome membrane"/>
    <property type="evidence" value="ECO:0007669"/>
    <property type="project" value="TreeGrafter"/>
</dbReference>
<evidence type="ECO:0000256" key="5">
    <source>
        <dbReference type="ARBA" id="ARBA00023136"/>
    </source>
</evidence>
<dbReference type="OrthoDB" id="6248302at2759"/>
<keyword evidence="5 7" id="KW-0472">Membrane</keyword>
<gene>
    <name evidence="8" type="ORF">T265_00936</name>
</gene>
<dbReference type="Gene3D" id="2.40.160.110">
    <property type="match status" value="1"/>
</dbReference>
<evidence type="ECO:0000256" key="6">
    <source>
        <dbReference type="ARBA" id="ARBA00023180"/>
    </source>
</evidence>
<evidence type="ECO:0000313" key="8">
    <source>
        <dbReference type="EMBL" id="KER33252.1"/>
    </source>
</evidence>
<dbReference type="RefSeq" id="XP_009163095.1">
    <property type="nucleotide sequence ID" value="XM_009164831.1"/>
</dbReference>
<sequence>MRRSSLLNFRTKLNIFPSSLIHMCGKLAIVATATIQVLLLFGLPYANADFAQETAPRYSVKNGESYCLLTEFLMKLDLVYAVDITFSLFDRSVTNLLDSLSTLYRQNANEKTAKKTFTPTNVSVESTSDCGGRLVLSWFPQSGLNDTWSLELDFKQTNSSMKVNAQNYYTLNSMELTVVADESILPGVKVLGEQKLVSNTPVFTAMLGRHYECASEQQVELRKIPEDKQAPVGYLKLSKAKMQAFMDSKEENFSPEMSQCSADQPADNTIPIAVGITLAICIVIALIVFFIFNRRSRRHYGSV</sequence>
<dbReference type="GO" id="GO:0005886">
    <property type="term" value="C:plasma membrane"/>
    <property type="evidence" value="ECO:0007669"/>
    <property type="project" value="TreeGrafter"/>
</dbReference>
<evidence type="ECO:0000313" key="9">
    <source>
        <dbReference type="Proteomes" id="UP000054324"/>
    </source>
</evidence>
<dbReference type="Proteomes" id="UP000054324">
    <property type="component" value="Unassembled WGS sequence"/>
</dbReference>
<dbReference type="GO" id="GO:0072594">
    <property type="term" value="P:establishment of protein localization to organelle"/>
    <property type="evidence" value="ECO:0007669"/>
    <property type="project" value="TreeGrafter"/>
</dbReference>
<evidence type="ECO:0000256" key="3">
    <source>
        <dbReference type="ARBA" id="ARBA00022729"/>
    </source>
</evidence>
<keyword evidence="9" id="KW-1185">Reference proteome</keyword>
<evidence type="ECO:0000256" key="4">
    <source>
        <dbReference type="ARBA" id="ARBA00022989"/>
    </source>
</evidence>
<comment type="subcellular location">
    <subcellularLocation>
        <location evidence="1">Cell membrane</location>
        <topology evidence="1">Single-pass type I membrane protein</topology>
    </subcellularLocation>
</comment>
<evidence type="ECO:0008006" key="10">
    <source>
        <dbReference type="Google" id="ProtNLM"/>
    </source>
</evidence>
<keyword evidence="4 7" id="KW-1133">Transmembrane helix</keyword>
<evidence type="ECO:0000256" key="2">
    <source>
        <dbReference type="ARBA" id="ARBA00022692"/>
    </source>
</evidence>
<protein>
    <recommendedName>
        <fullName evidence="10">Lysosome-associated membrane glycoprotein</fullName>
    </recommendedName>
</protein>
<organism evidence="8 9">
    <name type="scientific">Opisthorchis viverrini</name>
    <name type="common">Southeast Asian liver fluke</name>
    <dbReference type="NCBI Taxonomy" id="6198"/>
    <lineage>
        <taxon>Eukaryota</taxon>
        <taxon>Metazoa</taxon>
        <taxon>Spiralia</taxon>
        <taxon>Lophotrochozoa</taxon>
        <taxon>Platyhelminthes</taxon>
        <taxon>Trematoda</taxon>
        <taxon>Digenea</taxon>
        <taxon>Opisthorchiida</taxon>
        <taxon>Opisthorchiata</taxon>
        <taxon>Opisthorchiidae</taxon>
        <taxon>Opisthorchis</taxon>
    </lineage>
</organism>
<evidence type="ECO:0000256" key="7">
    <source>
        <dbReference type="SAM" id="Phobius"/>
    </source>
</evidence>
<dbReference type="EMBL" id="KL596627">
    <property type="protein sequence ID" value="KER33252.1"/>
    <property type="molecule type" value="Genomic_DNA"/>
</dbReference>
<dbReference type="AlphaFoldDB" id="A0A075A4Q6"/>
<dbReference type="STRING" id="6198.A0A075A4Q6"/>
<dbReference type="CDD" id="cd12087">
    <property type="entry name" value="TM_EGFR-like"/>
    <property type="match status" value="1"/>
</dbReference>
<feature type="transmembrane region" description="Helical" evidence="7">
    <location>
        <begin position="270"/>
        <end position="292"/>
    </location>
</feature>
<dbReference type="GO" id="GO:0005765">
    <property type="term" value="C:lysosomal membrane"/>
    <property type="evidence" value="ECO:0007669"/>
    <property type="project" value="TreeGrafter"/>
</dbReference>
<dbReference type="CTD" id="20315124"/>
<name>A0A075A4Q6_OPIVI</name>
<reference evidence="8 9" key="1">
    <citation type="submission" date="2013-11" db="EMBL/GenBank/DDBJ databases">
        <title>Opisthorchis viverrini - life in the bile duct.</title>
        <authorList>
            <person name="Young N.D."/>
            <person name="Nagarajan N."/>
            <person name="Lin S.J."/>
            <person name="Korhonen P.K."/>
            <person name="Jex A.R."/>
            <person name="Hall R.S."/>
            <person name="Safavi-Hemami H."/>
            <person name="Kaewkong W."/>
            <person name="Bertrand D."/>
            <person name="Gao S."/>
            <person name="Seet Q."/>
            <person name="Wongkham S."/>
            <person name="Teh B.T."/>
            <person name="Wongkham C."/>
            <person name="Intapan P.M."/>
            <person name="Maleewong W."/>
            <person name="Yang X."/>
            <person name="Hu M."/>
            <person name="Wang Z."/>
            <person name="Hofmann A."/>
            <person name="Sternberg P.W."/>
            <person name="Tan P."/>
            <person name="Wang J."/>
            <person name="Gasser R.B."/>
        </authorList>
    </citation>
    <scope>NUCLEOTIDE SEQUENCE [LARGE SCALE GENOMIC DNA]</scope>
</reference>
<dbReference type="PANTHER" id="PTHR11506:SF35">
    <property type="entry name" value="LYSOSOME-ASSOCIATED MEMBRANE GLYCOPROTEIN 5"/>
    <property type="match status" value="1"/>
</dbReference>
<accession>A0A075A4Q6</accession>